<feature type="transmembrane region" description="Helical" evidence="1">
    <location>
        <begin position="41"/>
        <end position="62"/>
    </location>
</feature>
<keyword evidence="3" id="KW-1185">Reference proteome</keyword>
<proteinExistence type="predicted"/>
<gene>
    <name evidence="2" type="ORF">OFUS_LOCUS9574</name>
</gene>
<feature type="non-terminal residue" evidence="2">
    <location>
        <position position="162"/>
    </location>
</feature>
<evidence type="ECO:0000313" key="2">
    <source>
        <dbReference type="EMBL" id="CAH1783215.1"/>
    </source>
</evidence>
<protein>
    <submittedName>
        <fullName evidence="2">Uncharacterized protein</fullName>
    </submittedName>
</protein>
<reference evidence="2" key="1">
    <citation type="submission" date="2022-03" db="EMBL/GenBank/DDBJ databases">
        <authorList>
            <person name="Martin C."/>
        </authorList>
    </citation>
    <scope>NUCLEOTIDE SEQUENCE</scope>
</reference>
<organism evidence="2 3">
    <name type="scientific">Owenia fusiformis</name>
    <name type="common">Polychaete worm</name>
    <dbReference type="NCBI Taxonomy" id="6347"/>
    <lineage>
        <taxon>Eukaryota</taxon>
        <taxon>Metazoa</taxon>
        <taxon>Spiralia</taxon>
        <taxon>Lophotrochozoa</taxon>
        <taxon>Annelida</taxon>
        <taxon>Polychaeta</taxon>
        <taxon>Sedentaria</taxon>
        <taxon>Canalipalpata</taxon>
        <taxon>Sabellida</taxon>
        <taxon>Oweniida</taxon>
        <taxon>Oweniidae</taxon>
        <taxon>Owenia</taxon>
    </lineage>
</organism>
<comment type="caution">
    <text evidence="2">The sequence shown here is derived from an EMBL/GenBank/DDBJ whole genome shotgun (WGS) entry which is preliminary data.</text>
</comment>
<keyword evidence="1" id="KW-0812">Transmembrane</keyword>
<dbReference type="EMBL" id="CAIIXF020000005">
    <property type="protein sequence ID" value="CAH1783215.1"/>
    <property type="molecule type" value="Genomic_DNA"/>
</dbReference>
<accession>A0A8S4NNM4</accession>
<sequence length="162" mass="18485">WTVKTRTALNLGNTQDLTTLTSEQGKRLKGVIHQKLKMSRLIWLLMLQVLLVCYLTVPTYSLSNRYSRASKCRCTEDTHKKCCKDGMTNTKFCADNSKDSCFLAIYGVWLVEDLYDKCQDSPCDQTNEVCCQDKINNKYYCANKLIAGDSNANCLYQKFSSV</sequence>
<dbReference type="Proteomes" id="UP000749559">
    <property type="component" value="Unassembled WGS sequence"/>
</dbReference>
<evidence type="ECO:0000313" key="3">
    <source>
        <dbReference type="Proteomes" id="UP000749559"/>
    </source>
</evidence>
<name>A0A8S4NNM4_OWEFU</name>
<keyword evidence="1" id="KW-1133">Transmembrane helix</keyword>
<evidence type="ECO:0000256" key="1">
    <source>
        <dbReference type="SAM" id="Phobius"/>
    </source>
</evidence>
<dbReference type="AlphaFoldDB" id="A0A8S4NNM4"/>
<keyword evidence="1" id="KW-0472">Membrane</keyword>